<keyword evidence="1" id="KW-1185">Reference proteome</keyword>
<evidence type="ECO:0000313" key="2">
    <source>
        <dbReference type="WBParaSite" id="Csp11.Scaffold630.g18717.t1"/>
    </source>
</evidence>
<evidence type="ECO:0000313" key="1">
    <source>
        <dbReference type="Proteomes" id="UP000095282"/>
    </source>
</evidence>
<dbReference type="AlphaFoldDB" id="A0A1I7URV0"/>
<proteinExistence type="predicted"/>
<dbReference type="WBParaSite" id="Csp11.Scaffold630.g18717.t1">
    <property type="protein sequence ID" value="Csp11.Scaffold630.g18717.t1"/>
    <property type="gene ID" value="Csp11.Scaffold630.g18717"/>
</dbReference>
<accession>A0A1I7URV0</accession>
<organism evidence="1 2">
    <name type="scientific">Caenorhabditis tropicalis</name>
    <dbReference type="NCBI Taxonomy" id="1561998"/>
    <lineage>
        <taxon>Eukaryota</taxon>
        <taxon>Metazoa</taxon>
        <taxon>Ecdysozoa</taxon>
        <taxon>Nematoda</taxon>
        <taxon>Chromadorea</taxon>
        <taxon>Rhabditida</taxon>
        <taxon>Rhabditina</taxon>
        <taxon>Rhabditomorpha</taxon>
        <taxon>Rhabditoidea</taxon>
        <taxon>Rhabditidae</taxon>
        <taxon>Peloderinae</taxon>
        <taxon>Caenorhabditis</taxon>
    </lineage>
</organism>
<protein>
    <submittedName>
        <fullName evidence="2">Uncharacterized protein</fullName>
    </submittedName>
</protein>
<dbReference type="Proteomes" id="UP000095282">
    <property type="component" value="Unplaced"/>
</dbReference>
<sequence>MDNRSCFTRDFKKNNIFISVIAFQDDGFPFWHDTEDYVISSAGGRFEKANDRRKMIKPTQKQEMCLLETCPMMTSPDK</sequence>
<name>A0A1I7URV0_9PELO</name>
<reference evidence="2" key="1">
    <citation type="submission" date="2016-11" db="UniProtKB">
        <authorList>
            <consortium name="WormBaseParasite"/>
        </authorList>
    </citation>
    <scope>IDENTIFICATION</scope>
</reference>